<feature type="compositionally biased region" description="Basic residues" evidence="1">
    <location>
        <begin position="1"/>
        <end position="10"/>
    </location>
</feature>
<sequence>MSTNPSKRKREVSPASPASVKNEDLGELCLAGESPPPPSQPCGTVKMSASQKDVIVIDNDEPSPPGSDPTTSTAPAPCPEAETLIGLDQCFKGQHLWLVNTLLAQPVATHDTICHLSDVPSDAKWNGKNTLVNSLGRAIVIVAFGSLSSVNLVIARGKATTLSVSIDLLREKDVESLRRVYEVAQVPNSHDTGKLDAYRISYDPRSRIMNVFDLTEQMPANPKAKPECIGVNALIGGDVMRMDMRCVRVRQPDGVMAVQFKMKAAHLLVAVPRAVDLLN</sequence>
<accession>A0A2G8RVK9</accession>
<protein>
    <submittedName>
        <fullName evidence="2">Uncharacterized protein</fullName>
    </submittedName>
</protein>
<organism evidence="2 3">
    <name type="scientific">Ganoderma sinense ZZ0214-1</name>
    <dbReference type="NCBI Taxonomy" id="1077348"/>
    <lineage>
        <taxon>Eukaryota</taxon>
        <taxon>Fungi</taxon>
        <taxon>Dikarya</taxon>
        <taxon>Basidiomycota</taxon>
        <taxon>Agaricomycotina</taxon>
        <taxon>Agaricomycetes</taxon>
        <taxon>Polyporales</taxon>
        <taxon>Polyporaceae</taxon>
        <taxon>Ganoderma</taxon>
    </lineage>
</organism>
<name>A0A2G8RVK9_9APHY</name>
<keyword evidence="3" id="KW-1185">Reference proteome</keyword>
<evidence type="ECO:0000313" key="2">
    <source>
        <dbReference type="EMBL" id="PIL25551.1"/>
    </source>
</evidence>
<proteinExistence type="predicted"/>
<evidence type="ECO:0000313" key="3">
    <source>
        <dbReference type="Proteomes" id="UP000230002"/>
    </source>
</evidence>
<gene>
    <name evidence="2" type="ORF">GSI_12389</name>
</gene>
<dbReference type="EMBL" id="AYKW01000047">
    <property type="protein sequence ID" value="PIL25551.1"/>
    <property type="molecule type" value="Genomic_DNA"/>
</dbReference>
<evidence type="ECO:0000256" key="1">
    <source>
        <dbReference type="SAM" id="MobiDB-lite"/>
    </source>
</evidence>
<feature type="compositionally biased region" description="Low complexity" evidence="1">
    <location>
        <begin position="68"/>
        <end position="77"/>
    </location>
</feature>
<reference evidence="2 3" key="1">
    <citation type="journal article" date="2015" name="Sci. Rep.">
        <title>Chromosome-level genome map provides insights into diverse defense mechanisms in the medicinal fungus Ganoderma sinense.</title>
        <authorList>
            <person name="Zhu Y."/>
            <person name="Xu J."/>
            <person name="Sun C."/>
            <person name="Zhou S."/>
            <person name="Xu H."/>
            <person name="Nelson D.R."/>
            <person name="Qian J."/>
            <person name="Song J."/>
            <person name="Luo H."/>
            <person name="Xiang L."/>
            <person name="Li Y."/>
            <person name="Xu Z."/>
            <person name="Ji A."/>
            <person name="Wang L."/>
            <person name="Lu S."/>
            <person name="Hayward A."/>
            <person name="Sun W."/>
            <person name="Li X."/>
            <person name="Schwartz D.C."/>
            <person name="Wang Y."/>
            <person name="Chen S."/>
        </authorList>
    </citation>
    <scope>NUCLEOTIDE SEQUENCE [LARGE SCALE GENOMIC DNA]</scope>
    <source>
        <strain evidence="2 3">ZZ0214-1</strain>
    </source>
</reference>
<feature type="region of interest" description="Disordered" evidence="1">
    <location>
        <begin position="1"/>
        <end position="77"/>
    </location>
</feature>
<comment type="caution">
    <text evidence="2">The sequence shown here is derived from an EMBL/GenBank/DDBJ whole genome shotgun (WGS) entry which is preliminary data.</text>
</comment>
<dbReference type="Proteomes" id="UP000230002">
    <property type="component" value="Unassembled WGS sequence"/>
</dbReference>
<dbReference type="AlphaFoldDB" id="A0A2G8RVK9"/>